<feature type="domain" description="Polypeptide-transport-associated ShlB-type" evidence="6">
    <location>
        <begin position="41"/>
        <end position="109"/>
    </location>
</feature>
<comment type="caution">
    <text evidence="7">The sequence shown here is derived from an EMBL/GenBank/DDBJ whole genome shotgun (WGS) entry which is preliminary data.</text>
</comment>
<accession>A0A3M8QQZ3</accession>
<dbReference type="RefSeq" id="WP_123105542.1">
    <property type="nucleotide sequence ID" value="NZ_CP127527.1"/>
</dbReference>
<protein>
    <submittedName>
        <fullName evidence="7">ShlB/FhaC/HecB family hemolysin secretion/activation protein</fullName>
    </submittedName>
</protein>
<evidence type="ECO:0000256" key="1">
    <source>
        <dbReference type="ARBA" id="ARBA00022452"/>
    </source>
</evidence>
<proteinExistence type="predicted"/>
<dbReference type="AlphaFoldDB" id="A0A3M8QQZ3"/>
<feature type="chain" id="PRO_5018287616" evidence="4">
    <location>
        <begin position="31"/>
        <end position="534"/>
    </location>
</feature>
<dbReference type="GO" id="GO:0098046">
    <property type="term" value="C:type V protein secretion system complex"/>
    <property type="evidence" value="ECO:0007669"/>
    <property type="project" value="TreeGrafter"/>
</dbReference>
<dbReference type="GO" id="GO:0008320">
    <property type="term" value="F:protein transmembrane transporter activity"/>
    <property type="evidence" value="ECO:0007669"/>
    <property type="project" value="TreeGrafter"/>
</dbReference>
<dbReference type="Pfam" id="PF03865">
    <property type="entry name" value="ShlB"/>
    <property type="match status" value="1"/>
</dbReference>
<dbReference type="PROSITE" id="PS51257">
    <property type="entry name" value="PROKAR_LIPOPROTEIN"/>
    <property type="match status" value="1"/>
</dbReference>
<dbReference type="PANTHER" id="PTHR34597:SF3">
    <property type="entry name" value="OUTER MEMBRANE TRANSPORTER CDIB"/>
    <property type="match status" value="1"/>
</dbReference>
<dbReference type="Pfam" id="PF08479">
    <property type="entry name" value="POTRA_2"/>
    <property type="match status" value="1"/>
</dbReference>
<dbReference type="OrthoDB" id="5664954at2"/>
<evidence type="ECO:0000259" key="6">
    <source>
        <dbReference type="Pfam" id="PF08479"/>
    </source>
</evidence>
<dbReference type="GO" id="GO:0046819">
    <property type="term" value="P:protein secretion by the type V secretion system"/>
    <property type="evidence" value="ECO:0007669"/>
    <property type="project" value="TreeGrafter"/>
</dbReference>
<keyword evidence="4" id="KW-0732">Signal</keyword>
<keyword evidence="3" id="KW-0998">Cell outer membrane</keyword>
<dbReference type="EMBL" id="RIZI01000190">
    <property type="protein sequence ID" value="RNF58665.1"/>
    <property type="molecule type" value="Genomic_DNA"/>
</dbReference>
<feature type="domain" description="Haemolysin activator HlyB C-terminal" evidence="5">
    <location>
        <begin position="187"/>
        <end position="496"/>
    </location>
</feature>
<dbReference type="Gene3D" id="3.10.20.310">
    <property type="entry name" value="membrane protein fhac"/>
    <property type="match status" value="1"/>
</dbReference>
<evidence type="ECO:0000256" key="3">
    <source>
        <dbReference type="ARBA" id="ARBA00023237"/>
    </source>
</evidence>
<gene>
    <name evidence="7" type="ORF">EC580_12465</name>
</gene>
<keyword evidence="1" id="KW-1134">Transmembrane beta strand</keyword>
<organism evidence="7">
    <name type="scientific">Acidithiobacillus sulfuriphilus</name>
    <dbReference type="NCBI Taxonomy" id="1867749"/>
    <lineage>
        <taxon>Bacteria</taxon>
        <taxon>Pseudomonadati</taxon>
        <taxon>Pseudomonadota</taxon>
        <taxon>Acidithiobacillia</taxon>
        <taxon>Acidithiobacillales</taxon>
        <taxon>Acidithiobacillaceae</taxon>
        <taxon>Acidithiobacillus</taxon>
    </lineage>
</organism>
<dbReference type="InterPro" id="IPR051544">
    <property type="entry name" value="TPS_OM_transporter"/>
</dbReference>
<reference evidence="7" key="1">
    <citation type="submission" date="2018-10" db="EMBL/GenBank/DDBJ databases">
        <title>Acidithiobacillus sulfuriphilus sp. nov.: an extremely acidophilic sulfur-oxidizing chemolithotroph isolated from a neutral pH environment.</title>
        <authorList>
            <person name="Falagan C."/>
            <person name="Moya-Beltran A."/>
            <person name="Quatrini R."/>
            <person name="Johnson D.B."/>
        </authorList>
    </citation>
    <scope>NUCLEOTIDE SEQUENCE [LARGE SCALE GENOMIC DNA]</scope>
    <source>
        <strain evidence="7">CJ-2</strain>
    </source>
</reference>
<sequence length="534" mass="58596">MRSKNNHGRSALAIFLMMACFPWVSPEASAAMEETTDTLHFPVTSYRIEGPQLISTNTVQRILRRYTGPQCTLSEIEAARAALQRAYADAGYATVIVSLPAQKLQSGVVLFRLNSPHIGVIHVAGGPYYDRANVLRSLPALVAGEIPNMRDINAELALANENPSKYTTVQLSRGEEPGAITANAAVKGQSPWRTFLTLNNTGNPQTGTFLLGVGMQYANVANRDQVLTLQYTTAPGHIGRVNAYGIGYSIPFYRFDGSLNFFAGYTNINAGTVGQVFDVTGKGLFMGVHYDQHLQSSRHYQQELTYGLDYTAYRNNISFLGTPIGNNVTVHPLSLTYSGRYIGRQSAFSARLSVVQNIPWGANGGSRAFALNRVGANPDYHLLRLYMDYRQMLWGQWEFRMYSDGQFTTNALVPGAQFGLGGLHSVRGFYDREYTGDSGIQGTVEVYSPSFSRSLGLPDASLRALAFYDSGWAWLNDSQPGDTPYLNISSAGVGLDLVVARNLSFKLDYARILRAGIFGPYTHNRVQGSLAIVF</sequence>
<dbReference type="InterPro" id="IPR005565">
    <property type="entry name" value="Hemolysn_activator_HlyB_C"/>
</dbReference>
<dbReference type="PANTHER" id="PTHR34597">
    <property type="entry name" value="SLR1661 PROTEIN"/>
    <property type="match status" value="1"/>
</dbReference>
<keyword evidence="1" id="KW-0472">Membrane</keyword>
<name>A0A3M8QQZ3_9PROT</name>
<evidence type="ECO:0000259" key="5">
    <source>
        <dbReference type="Pfam" id="PF03865"/>
    </source>
</evidence>
<evidence type="ECO:0000256" key="4">
    <source>
        <dbReference type="SAM" id="SignalP"/>
    </source>
</evidence>
<feature type="signal peptide" evidence="4">
    <location>
        <begin position="1"/>
        <end position="30"/>
    </location>
</feature>
<evidence type="ECO:0000256" key="2">
    <source>
        <dbReference type="ARBA" id="ARBA00022692"/>
    </source>
</evidence>
<dbReference type="Gene3D" id="2.40.160.50">
    <property type="entry name" value="membrane protein fhac: a member of the omp85/tpsb transporter family"/>
    <property type="match status" value="1"/>
</dbReference>
<evidence type="ECO:0000313" key="7">
    <source>
        <dbReference type="EMBL" id="RNF58665.1"/>
    </source>
</evidence>
<dbReference type="InterPro" id="IPR013686">
    <property type="entry name" value="Polypept-transport_assoc_ShlB"/>
</dbReference>
<keyword evidence="2" id="KW-0812">Transmembrane</keyword>